<feature type="compositionally biased region" description="Low complexity" evidence="1">
    <location>
        <begin position="10"/>
        <end position="22"/>
    </location>
</feature>
<sequence length="181" mass="20698">MRDDDSLPVSTPTTTYSSTPYSNKNQTLDSRIFGKGRYKFYALAAIILLAFWSMLTGTVTLRFSAGNLNHFSDDLASPIRDDFDILEIEEREKVVKHMWDVYTNSRRVKLPRFWQEAFVAAYEDLTSDVVEVREDAIAEIAKMSFHSIDLEPPPVGSTNLREFSLREAHENKALLSRGSRL</sequence>
<evidence type="ECO:0000256" key="2">
    <source>
        <dbReference type="SAM" id="Phobius"/>
    </source>
</evidence>
<protein>
    <submittedName>
        <fullName evidence="3">Aldehyde dehydrogenase</fullName>
    </submittedName>
</protein>
<evidence type="ECO:0000256" key="1">
    <source>
        <dbReference type="SAM" id="MobiDB-lite"/>
    </source>
</evidence>
<organism evidence="3">
    <name type="scientific">Tanacetum cinerariifolium</name>
    <name type="common">Dalmatian daisy</name>
    <name type="synonym">Chrysanthemum cinerariifolium</name>
    <dbReference type="NCBI Taxonomy" id="118510"/>
    <lineage>
        <taxon>Eukaryota</taxon>
        <taxon>Viridiplantae</taxon>
        <taxon>Streptophyta</taxon>
        <taxon>Embryophyta</taxon>
        <taxon>Tracheophyta</taxon>
        <taxon>Spermatophyta</taxon>
        <taxon>Magnoliopsida</taxon>
        <taxon>eudicotyledons</taxon>
        <taxon>Gunneridae</taxon>
        <taxon>Pentapetalae</taxon>
        <taxon>asterids</taxon>
        <taxon>campanulids</taxon>
        <taxon>Asterales</taxon>
        <taxon>Asteraceae</taxon>
        <taxon>Asteroideae</taxon>
        <taxon>Anthemideae</taxon>
        <taxon>Anthemidinae</taxon>
        <taxon>Tanacetum</taxon>
    </lineage>
</organism>
<dbReference type="AlphaFoldDB" id="A0A6L2NCM1"/>
<feature type="transmembrane region" description="Helical" evidence="2">
    <location>
        <begin position="40"/>
        <end position="61"/>
    </location>
</feature>
<dbReference type="Pfam" id="PF06708">
    <property type="entry name" value="DUF1195"/>
    <property type="match status" value="1"/>
</dbReference>
<proteinExistence type="predicted"/>
<keyword evidence="2" id="KW-0472">Membrane</keyword>
<accession>A0A6L2NCM1</accession>
<dbReference type="InterPro" id="IPR010608">
    <property type="entry name" value="DUF1195"/>
</dbReference>
<gene>
    <name evidence="3" type="ORF">Tci_055949</name>
</gene>
<dbReference type="EMBL" id="BKCJ010008789">
    <property type="protein sequence ID" value="GEU83971.1"/>
    <property type="molecule type" value="Genomic_DNA"/>
</dbReference>
<reference evidence="3" key="1">
    <citation type="journal article" date="2019" name="Sci. Rep.">
        <title>Draft genome of Tanacetum cinerariifolium, the natural source of mosquito coil.</title>
        <authorList>
            <person name="Yamashiro T."/>
            <person name="Shiraishi A."/>
            <person name="Satake H."/>
            <person name="Nakayama K."/>
        </authorList>
    </citation>
    <scope>NUCLEOTIDE SEQUENCE</scope>
</reference>
<keyword evidence="2" id="KW-1133">Transmembrane helix</keyword>
<feature type="region of interest" description="Disordered" evidence="1">
    <location>
        <begin position="1"/>
        <end position="22"/>
    </location>
</feature>
<name>A0A6L2NCM1_TANCI</name>
<comment type="caution">
    <text evidence="3">The sequence shown here is derived from an EMBL/GenBank/DDBJ whole genome shotgun (WGS) entry which is preliminary data.</text>
</comment>
<keyword evidence="2" id="KW-0812">Transmembrane</keyword>
<dbReference type="PANTHER" id="PTHR34358">
    <property type="entry name" value="OS03G0411600 PROTEIN"/>
    <property type="match status" value="1"/>
</dbReference>
<evidence type="ECO:0000313" key="3">
    <source>
        <dbReference type="EMBL" id="GEU83971.1"/>
    </source>
</evidence>
<dbReference type="PANTHER" id="PTHR34358:SF11">
    <property type="entry name" value="SUGAR TRANSPORTER"/>
    <property type="match status" value="1"/>
</dbReference>